<sequence length="179" mass="19579">MMTTRKRVGPLPVQQLAIRHSVNHSSSDYFSLDDSGRDSSSDSSSEASSDFHSDASSDSSLRHSLPDHSSPDLPSTSARPSRKRRRPLMTFVLALLPVSRALSPVCADLIPSPKRVRDSGYLADVEVDPKETSLKDDVIVKGSGEPHLEKDIDPEIQAEFDIFPQTEKGLKSGATRTHI</sequence>
<dbReference type="EMBL" id="BQNB010016378">
    <property type="protein sequence ID" value="GJT51106.1"/>
    <property type="molecule type" value="Genomic_DNA"/>
</dbReference>
<name>A0ABQ5EJM4_9ASTR</name>
<reference evidence="2" key="2">
    <citation type="submission" date="2022-01" db="EMBL/GenBank/DDBJ databases">
        <authorList>
            <person name="Yamashiro T."/>
            <person name="Shiraishi A."/>
            <person name="Satake H."/>
            <person name="Nakayama K."/>
        </authorList>
    </citation>
    <scope>NUCLEOTIDE SEQUENCE</scope>
</reference>
<evidence type="ECO:0000313" key="3">
    <source>
        <dbReference type="Proteomes" id="UP001151760"/>
    </source>
</evidence>
<gene>
    <name evidence="2" type="ORF">Tco_0977263</name>
</gene>
<dbReference type="Proteomes" id="UP001151760">
    <property type="component" value="Unassembled WGS sequence"/>
</dbReference>
<protein>
    <submittedName>
        <fullName evidence="2">Uncharacterized protein</fullName>
    </submittedName>
</protein>
<evidence type="ECO:0000313" key="2">
    <source>
        <dbReference type="EMBL" id="GJT51106.1"/>
    </source>
</evidence>
<keyword evidence="3" id="KW-1185">Reference proteome</keyword>
<feature type="region of interest" description="Disordered" evidence="1">
    <location>
        <begin position="26"/>
        <end position="84"/>
    </location>
</feature>
<accession>A0ABQ5EJM4</accession>
<comment type="caution">
    <text evidence="2">The sequence shown here is derived from an EMBL/GenBank/DDBJ whole genome shotgun (WGS) entry which is preliminary data.</text>
</comment>
<organism evidence="2 3">
    <name type="scientific">Tanacetum coccineum</name>
    <dbReference type="NCBI Taxonomy" id="301880"/>
    <lineage>
        <taxon>Eukaryota</taxon>
        <taxon>Viridiplantae</taxon>
        <taxon>Streptophyta</taxon>
        <taxon>Embryophyta</taxon>
        <taxon>Tracheophyta</taxon>
        <taxon>Spermatophyta</taxon>
        <taxon>Magnoliopsida</taxon>
        <taxon>eudicotyledons</taxon>
        <taxon>Gunneridae</taxon>
        <taxon>Pentapetalae</taxon>
        <taxon>asterids</taxon>
        <taxon>campanulids</taxon>
        <taxon>Asterales</taxon>
        <taxon>Asteraceae</taxon>
        <taxon>Asteroideae</taxon>
        <taxon>Anthemideae</taxon>
        <taxon>Anthemidinae</taxon>
        <taxon>Tanacetum</taxon>
    </lineage>
</organism>
<evidence type="ECO:0000256" key="1">
    <source>
        <dbReference type="SAM" id="MobiDB-lite"/>
    </source>
</evidence>
<reference evidence="2" key="1">
    <citation type="journal article" date="2022" name="Int. J. Mol. Sci.">
        <title>Draft Genome of Tanacetum Coccineum: Genomic Comparison of Closely Related Tanacetum-Family Plants.</title>
        <authorList>
            <person name="Yamashiro T."/>
            <person name="Shiraishi A."/>
            <person name="Nakayama K."/>
            <person name="Satake H."/>
        </authorList>
    </citation>
    <scope>NUCLEOTIDE SEQUENCE</scope>
</reference>
<proteinExistence type="predicted"/>
<feature type="compositionally biased region" description="Basic and acidic residues" evidence="1">
    <location>
        <begin position="49"/>
        <end position="70"/>
    </location>
</feature>